<proteinExistence type="predicted"/>
<gene>
    <name evidence="1" type="primary">NOF_3</name>
    <name evidence="1" type="ORF">g.19438</name>
</gene>
<reference evidence="1" key="1">
    <citation type="submission" date="2018-04" db="EMBL/GenBank/DDBJ databases">
        <title>Transcriptome assembly of Sipha flava.</title>
        <authorList>
            <person name="Scully E.D."/>
            <person name="Geib S.M."/>
            <person name="Palmer N.A."/>
            <person name="Koch K."/>
            <person name="Bradshaw J."/>
            <person name="Heng-Moss T."/>
            <person name="Sarath G."/>
        </authorList>
    </citation>
    <scope>NUCLEOTIDE SEQUENCE</scope>
</reference>
<name>A0A2S2QSI1_9HEMI</name>
<accession>A0A2S2QSI1</accession>
<protein>
    <submittedName>
        <fullName evidence="1">NOF-FB transposable element protein</fullName>
    </submittedName>
</protein>
<dbReference type="EMBL" id="GGMS01011465">
    <property type="protein sequence ID" value="MBY80668.1"/>
    <property type="molecule type" value="Transcribed_RNA"/>
</dbReference>
<sequence>MLPTFEYLFQMAGKKCNYDKNDLLEVLRIFKTDILNALGKSTDSLWERICNHFGNKIKPSALYTIIKCNRYNCHEVLGINEEAYSDNEDSTSNDTCISDEPIDYLKYENIFEINYHSWLSMLSTDKLSLKTGWTHKMFEYISPKLENNCILMFKRHSLNPTSSINYFGCQGYCKECKATINIRCMQSPKENENVKLYYTLSKVNEKNHTYISKRPLSGTVREEVSKKICDGKMAVNWRRDFITQNQNTRTLYSLDVLRKSRQEYKEKTQFKNISSGKNVLESLQCLKYEEEYNTSIHKIGLDPFHVFYWTPAQTIVYNHYIQKENNSILLIDATGTLCKTIERPYNNVSSHIFLYQGVIQTGLPSGQLPVTQMLSECHNINQINYWLSDWMTSAKTPKIVICDHSLALLGGIARSIAGEVNLKSYMDKAFSIITMQSAITLKTFIRVDYAHVMKFVSNWKCFKDSKANVKRFYLKVISRLVMCTTIENAEAIIQNVLITSNSEYEGFTDNDRNSPSESENAKMYLKKAIAGMNEIVIEYEDDSLIAEGLENEENFEGCLHTWILNLKQIAEDKYVTTCSDFIYENNNYHFLPSFTKSFITFLRTYPLWSAIMTKHFNVSQLTASSASVESYFNDLKNRSFHNEKLPIRTDKFIYKHLKEIEGMLKLSKHDEQYKQNKDLLKEPNQKFEKDSARIDTDFIKNTQRNIEETMEPKILNNKDNEDNIIYLEFKEPARVIENWRRLGCKKKLRSSYYAAPNPEIMHSIQQKKIEIALIKNGSIVNRTKPTKSHNDLFILKNTCPYDSILQAIACAYCDSKDYSTCIENNSESINIYNITKTLVTEGFSKMFILQRVDLLKNICKSERLIDNTILLRCEGNISASFEKICYGLESATESYTCSDCNFVWYYKKKIFSLLLENFDYLETIVKNSFHEILKCRMCDTENCVTVEICDQLWIDCDIMKVCPLDLPIKLSFNKTLTLRAVIVYSGSTNTKAIGHYSCICRRNDGAWEIYNDTQNKVTIARTSISQNVTALFYTI</sequence>
<evidence type="ECO:0000313" key="1">
    <source>
        <dbReference type="EMBL" id="MBY80668.1"/>
    </source>
</evidence>
<organism evidence="1">
    <name type="scientific">Sipha flava</name>
    <name type="common">yellow sugarcane aphid</name>
    <dbReference type="NCBI Taxonomy" id="143950"/>
    <lineage>
        <taxon>Eukaryota</taxon>
        <taxon>Metazoa</taxon>
        <taxon>Ecdysozoa</taxon>
        <taxon>Arthropoda</taxon>
        <taxon>Hexapoda</taxon>
        <taxon>Insecta</taxon>
        <taxon>Pterygota</taxon>
        <taxon>Neoptera</taxon>
        <taxon>Paraneoptera</taxon>
        <taxon>Hemiptera</taxon>
        <taxon>Sternorrhyncha</taxon>
        <taxon>Aphidomorpha</taxon>
        <taxon>Aphidoidea</taxon>
        <taxon>Aphididae</taxon>
        <taxon>Sipha</taxon>
    </lineage>
</organism>
<dbReference type="AlphaFoldDB" id="A0A2S2QSI1"/>